<dbReference type="GO" id="GO:0046872">
    <property type="term" value="F:metal ion binding"/>
    <property type="evidence" value="ECO:0007669"/>
    <property type="project" value="UniProtKB-KW"/>
</dbReference>
<keyword evidence="3" id="KW-0479">Metal-binding</keyword>
<sequence>MAKLHIVLTFDDNFWAPAYAVMRSVCLFTHRRRDLVFHLCQRGITDEHRADLTRIETEFEATLVWYDLDAWDLFADIAERMPYNKRLTNIVYARLLIDRLVGPDVERVLYLDCDMLVRAPIEDILEIDMRGLPIAAVRDTKGAFIVAGRDLASNRDIFDVADPYFNAGMILIDIAKWRDACLLDRLEEMFADGTMARIYYDQDFLNLVFRNNWLYLDPRWNVIDARHSHEGLDPAILHYTGWSKPWHVYSIVAFRRIYRHVMTNELFYRFMRHRWKRWWQKKLRLR</sequence>
<dbReference type="OrthoDB" id="5672604at2"/>
<dbReference type="SUPFAM" id="SSF53448">
    <property type="entry name" value="Nucleotide-diphospho-sugar transferases"/>
    <property type="match status" value="1"/>
</dbReference>
<keyword evidence="2 4" id="KW-0808">Transferase</keyword>
<dbReference type="CDD" id="cd04194">
    <property type="entry name" value="GT8_A4GalT_like"/>
    <property type="match status" value="1"/>
</dbReference>
<dbReference type="EMBL" id="CP041690">
    <property type="protein sequence ID" value="QEE18828.1"/>
    <property type="molecule type" value="Genomic_DNA"/>
</dbReference>
<dbReference type="InterPro" id="IPR029044">
    <property type="entry name" value="Nucleotide-diphossugar_trans"/>
</dbReference>
<keyword evidence="5" id="KW-1185">Reference proteome</keyword>
<dbReference type="Proteomes" id="UP000321062">
    <property type="component" value="Chromosome"/>
</dbReference>
<dbReference type="PANTHER" id="PTHR13778:SF47">
    <property type="entry name" value="LIPOPOLYSACCHARIDE 1,3-GALACTOSYLTRANSFERASE"/>
    <property type="match status" value="1"/>
</dbReference>
<dbReference type="AlphaFoldDB" id="A0A5B9DKD7"/>
<dbReference type="InterPro" id="IPR050748">
    <property type="entry name" value="Glycosyltrans_8_dom-fam"/>
</dbReference>
<dbReference type="GO" id="GO:0016757">
    <property type="term" value="F:glycosyltransferase activity"/>
    <property type="evidence" value="ECO:0007669"/>
    <property type="project" value="UniProtKB-KW"/>
</dbReference>
<dbReference type="PANTHER" id="PTHR13778">
    <property type="entry name" value="GLYCOSYLTRANSFERASE 8 DOMAIN-CONTAINING PROTEIN"/>
    <property type="match status" value="1"/>
</dbReference>
<dbReference type="Pfam" id="PF01501">
    <property type="entry name" value="Glyco_transf_8"/>
    <property type="match status" value="1"/>
</dbReference>
<evidence type="ECO:0000256" key="3">
    <source>
        <dbReference type="ARBA" id="ARBA00022723"/>
    </source>
</evidence>
<proteinExistence type="predicted"/>
<evidence type="ECO:0000313" key="4">
    <source>
        <dbReference type="EMBL" id="QEE18828.1"/>
    </source>
</evidence>
<dbReference type="InterPro" id="IPR002495">
    <property type="entry name" value="Glyco_trans_8"/>
</dbReference>
<organism evidence="4 5">
    <name type="scientific">Paradevosia tibetensis</name>
    <dbReference type="NCBI Taxonomy" id="1447062"/>
    <lineage>
        <taxon>Bacteria</taxon>
        <taxon>Pseudomonadati</taxon>
        <taxon>Pseudomonadota</taxon>
        <taxon>Alphaproteobacteria</taxon>
        <taxon>Hyphomicrobiales</taxon>
        <taxon>Devosiaceae</taxon>
        <taxon>Paradevosia</taxon>
    </lineage>
</organism>
<reference evidence="4 5" key="1">
    <citation type="journal article" date="2015" name="Int. J. Syst. Evol. Microbiol.">
        <title>Youhaiella tibetensis gen. nov., sp. nov., isolated from subsurface sediment.</title>
        <authorList>
            <person name="Wang Y.X."/>
            <person name="Huang F.Q."/>
            <person name="Nogi Y."/>
            <person name="Pang S.J."/>
            <person name="Wang P.K."/>
            <person name="Lv J."/>
        </authorList>
    </citation>
    <scope>NUCLEOTIDE SEQUENCE [LARGE SCALE GENOMIC DNA]</scope>
    <source>
        <strain evidence="5">fig4</strain>
    </source>
</reference>
<keyword evidence="1" id="KW-0328">Glycosyltransferase</keyword>
<dbReference type="KEGG" id="yti:FNA67_00915"/>
<accession>A0A5B9DKD7</accession>
<dbReference type="Gene3D" id="3.90.550.10">
    <property type="entry name" value="Spore Coat Polysaccharide Biosynthesis Protein SpsA, Chain A"/>
    <property type="match status" value="1"/>
</dbReference>
<evidence type="ECO:0000256" key="2">
    <source>
        <dbReference type="ARBA" id="ARBA00022679"/>
    </source>
</evidence>
<dbReference type="RefSeq" id="WP_147654737.1">
    <property type="nucleotide sequence ID" value="NZ_BMFM01000001.1"/>
</dbReference>
<evidence type="ECO:0000256" key="1">
    <source>
        <dbReference type="ARBA" id="ARBA00022676"/>
    </source>
</evidence>
<protein>
    <submittedName>
        <fullName evidence="4">Glycosyltransferase family 8 protein</fullName>
    </submittedName>
</protein>
<name>A0A5B9DKD7_9HYPH</name>
<gene>
    <name evidence="4" type="ORF">FNA67_00915</name>
</gene>
<evidence type="ECO:0000313" key="5">
    <source>
        <dbReference type="Proteomes" id="UP000321062"/>
    </source>
</evidence>